<dbReference type="EMBL" id="FN653015">
    <property type="protein sequence ID" value="CBY20083.1"/>
    <property type="molecule type" value="Genomic_DNA"/>
</dbReference>
<dbReference type="Proteomes" id="UP000001307">
    <property type="component" value="Unassembled WGS sequence"/>
</dbReference>
<name>E4WQ99_OIKDI</name>
<dbReference type="InParanoid" id="E4WQ99"/>
<organism evidence="1">
    <name type="scientific">Oikopleura dioica</name>
    <name type="common">Tunicate</name>
    <dbReference type="NCBI Taxonomy" id="34765"/>
    <lineage>
        <taxon>Eukaryota</taxon>
        <taxon>Metazoa</taxon>
        <taxon>Chordata</taxon>
        <taxon>Tunicata</taxon>
        <taxon>Appendicularia</taxon>
        <taxon>Copelata</taxon>
        <taxon>Oikopleuridae</taxon>
        <taxon>Oikopleura</taxon>
    </lineage>
</organism>
<dbReference type="OrthoDB" id="1045822at2759"/>
<evidence type="ECO:0000313" key="3">
    <source>
        <dbReference type="Proteomes" id="UP000001307"/>
    </source>
</evidence>
<reference evidence="1" key="1">
    <citation type="journal article" date="2010" name="Science">
        <title>Plasticity of animal genome architecture unmasked by rapid evolution of a pelagic tunicate.</title>
        <authorList>
            <person name="Denoeud F."/>
            <person name="Henriet S."/>
            <person name="Mungpakdee S."/>
            <person name="Aury J.M."/>
            <person name="Da Silva C."/>
            <person name="Brinkmann H."/>
            <person name="Mikhaleva J."/>
            <person name="Olsen L.C."/>
            <person name="Jubin C."/>
            <person name="Canestro C."/>
            <person name="Bouquet J.M."/>
            <person name="Danks G."/>
            <person name="Poulain J."/>
            <person name="Campsteijn C."/>
            <person name="Adamski M."/>
            <person name="Cross I."/>
            <person name="Yadetie F."/>
            <person name="Muffato M."/>
            <person name="Louis A."/>
            <person name="Butcher S."/>
            <person name="Tsagkogeorga G."/>
            <person name="Konrad A."/>
            <person name="Singh S."/>
            <person name="Jensen M.F."/>
            <person name="Cong E.H."/>
            <person name="Eikeseth-Otteraa H."/>
            <person name="Noel B."/>
            <person name="Anthouard V."/>
            <person name="Porcel B.M."/>
            <person name="Kachouri-Lafond R."/>
            <person name="Nishino A."/>
            <person name="Ugolini M."/>
            <person name="Chourrout P."/>
            <person name="Nishida H."/>
            <person name="Aasland R."/>
            <person name="Huzurbazar S."/>
            <person name="Westhof E."/>
            <person name="Delsuc F."/>
            <person name="Lehrach H."/>
            <person name="Reinhardt R."/>
            <person name="Weissenbach J."/>
            <person name="Roy S.W."/>
            <person name="Artiguenave F."/>
            <person name="Postlethwait J.H."/>
            <person name="Manak J.R."/>
            <person name="Thompson E.M."/>
            <person name="Jaillon O."/>
            <person name="Du Pasquier L."/>
            <person name="Boudinot P."/>
            <person name="Liberles D.A."/>
            <person name="Volff J.N."/>
            <person name="Philippe H."/>
            <person name="Lenhard B."/>
            <person name="Roest Crollius H."/>
            <person name="Wincker P."/>
            <person name="Chourrout D."/>
        </authorList>
    </citation>
    <scope>NUCLEOTIDE SEQUENCE [LARGE SCALE GENOMIC DNA]</scope>
</reference>
<accession>E4WQ99</accession>
<gene>
    <name evidence="1" type="ORF">GSOID_T00000066001</name>
    <name evidence="2" type="ORF">GSOID_T00030237001</name>
</gene>
<dbReference type="AlphaFoldDB" id="E4WQ99"/>
<dbReference type="EMBL" id="FN654911">
    <property type="protein sequence ID" value="CBY37158.1"/>
    <property type="molecule type" value="Genomic_DNA"/>
</dbReference>
<proteinExistence type="predicted"/>
<protein>
    <submittedName>
        <fullName evidence="1">Uncharacterized protein</fullName>
    </submittedName>
</protein>
<keyword evidence="3" id="KW-1185">Reference proteome</keyword>
<dbReference type="Proteomes" id="UP000011014">
    <property type="component" value="Unassembled WGS sequence"/>
</dbReference>
<evidence type="ECO:0000313" key="2">
    <source>
        <dbReference type="EMBL" id="CBY37158.1"/>
    </source>
</evidence>
<evidence type="ECO:0000313" key="1">
    <source>
        <dbReference type="EMBL" id="CBY20083.1"/>
    </source>
</evidence>
<sequence length="102" mass="10623">MTVTDAPGLSGALIGGCCMPPAVALTAWCCPCVALGNLAALRGESCLKWACFFMLPPLNCICHYKLRREISGSTGGCLKDACVVSLCPCAAIVQETKSVRRG</sequence>